<keyword evidence="3" id="KW-0804">Transcription</keyword>
<reference evidence="5 6" key="1">
    <citation type="submission" date="2016-11" db="EMBL/GenBank/DDBJ databases">
        <authorList>
            <person name="Jaros S."/>
            <person name="Januszkiewicz K."/>
            <person name="Wedrychowicz H."/>
        </authorList>
    </citation>
    <scope>NUCLEOTIDE SEQUENCE [LARGE SCALE GENOMIC DNA]</scope>
    <source>
        <strain evidence="5 6">DSM 14916</strain>
    </source>
</reference>
<dbReference type="STRING" id="198092.SAMN02745194_03250"/>
<dbReference type="GO" id="GO:0003677">
    <property type="term" value="F:DNA binding"/>
    <property type="evidence" value="ECO:0007669"/>
    <property type="project" value="UniProtKB-KW"/>
</dbReference>
<dbReference type="InterPro" id="IPR036390">
    <property type="entry name" value="WH_DNA-bd_sf"/>
</dbReference>
<protein>
    <submittedName>
        <fullName evidence="5">GntR family transcriptional regulator, vanillate catabolism transcriptional regulator</fullName>
    </submittedName>
</protein>
<dbReference type="CDD" id="cd07377">
    <property type="entry name" value="WHTH_GntR"/>
    <property type="match status" value="1"/>
</dbReference>
<dbReference type="AlphaFoldDB" id="A0A1M6LS40"/>
<dbReference type="PANTHER" id="PTHR43537">
    <property type="entry name" value="TRANSCRIPTIONAL REGULATOR, GNTR FAMILY"/>
    <property type="match status" value="1"/>
</dbReference>
<dbReference type="PANTHER" id="PTHR43537:SF51">
    <property type="entry name" value="HTH-TYPE TRANSCRIPTIONAL REGULATOR LGOR-RELATED"/>
    <property type="match status" value="1"/>
</dbReference>
<dbReference type="InterPro" id="IPR000524">
    <property type="entry name" value="Tscrpt_reg_HTH_GntR"/>
</dbReference>
<evidence type="ECO:0000256" key="1">
    <source>
        <dbReference type="ARBA" id="ARBA00023015"/>
    </source>
</evidence>
<dbReference type="SUPFAM" id="SSF48008">
    <property type="entry name" value="GntR ligand-binding domain-like"/>
    <property type="match status" value="1"/>
</dbReference>
<proteinExistence type="predicted"/>
<keyword evidence="6" id="KW-1185">Reference proteome</keyword>
<keyword evidence="2" id="KW-0238">DNA-binding</keyword>
<feature type="domain" description="HTH gntR-type" evidence="4">
    <location>
        <begin position="21"/>
        <end position="88"/>
    </location>
</feature>
<dbReference type="Proteomes" id="UP000184387">
    <property type="component" value="Unassembled WGS sequence"/>
</dbReference>
<dbReference type="PROSITE" id="PS50949">
    <property type="entry name" value="HTH_GNTR"/>
    <property type="match status" value="1"/>
</dbReference>
<name>A0A1M6LS40_9PROT</name>
<dbReference type="Pfam" id="PF07729">
    <property type="entry name" value="FCD"/>
    <property type="match status" value="1"/>
</dbReference>
<keyword evidence="1" id="KW-0805">Transcription regulation</keyword>
<dbReference type="SUPFAM" id="SSF46785">
    <property type="entry name" value="Winged helix' DNA-binding domain"/>
    <property type="match status" value="1"/>
</dbReference>
<accession>A0A1M6LS40</accession>
<evidence type="ECO:0000313" key="5">
    <source>
        <dbReference type="EMBL" id="SHJ74078.1"/>
    </source>
</evidence>
<dbReference type="EMBL" id="FQZF01000019">
    <property type="protein sequence ID" value="SHJ74078.1"/>
    <property type="molecule type" value="Genomic_DNA"/>
</dbReference>
<dbReference type="SMART" id="SM00895">
    <property type="entry name" value="FCD"/>
    <property type="match status" value="1"/>
</dbReference>
<dbReference type="OrthoDB" id="9789310at2"/>
<evidence type="ECO:0000259" key="4">
    <source>
        <dbReference type="PROSITE" id="PS50949"/>
    </source>
</evidence>
<dbReference type="SMART" id="SM00345">
    <property type="entry name" value="HTH_GNTR"/>
    <property type="match status" value="1"/>
</dbReference>
<dbReference type="Gene3D" id="1.20.120.530">
    <property type="entry name" value="GntR ligand-binding domain-like"/>
    <property type="match status" value="1"/>
</dbReference>
<dbReference type="Gene3D" id="1.10.10.10">
    <property type="entry name" value="Winged helix-like DNA-binding domain superfamily/Winged helix DNA-binding domain"/>
    <property type="match status" value="1"/>
</dbReference>
<evidence type="ECO:0000313" key="6">
    <source>
        <dbReference type="Proteomes" id="UP000184387"/>
    </source>
</evidence>
<organism evidence="5 6">
    <name type="scientific">Muricoccus roseus</name>
    <dbReference type="NCBI Taxonomy" id="198092"/>
    <lineage>
        <taxon>Bacteria</taxon>
        <taxon>Pseudomonadati</taxon>
        <taxon>Pseudomonadota</taxon>
        <taxon>Alphaproteobacteria</taxon>
        <taxon>Acetobacterales</taxon>
        <taxon>Roseomonadaceae</taxon>
        <taxon>Muricoccus</taxon>
    </lineage>
</organism>
<dbReference type="InterPro" id="IPR008920">
    <property type="entry name" value="TF_FadR/GntR_C"/>
</dbReference>
<dbReference type="InterPro" id="IPR011711">
    <property type="entry name" value="GntR_C"/>
</dbReference>
<gene>
    <name evidence="5" type="ORF">SAMN02745194_03250</name>
</gene>
<dbReference type="GO" id="GO:0003700">
    <property type="term" value="F:DNA-binding transcription factor activity"/>
    <property type="evidence" value="ECO:0007669"/>
    <property type="project" value="InterPro"/>
</dbReference>
<dbReference type="Pfam" id="PF00392">
    <property type="entry name" value="GntR"/>
    <property type="match status" value="1"/>
</dbReference>
<evidence type="ECO:0000256" key="3">
    <source>
        <dbReference type="ARBA" id="ARBA00023163"/>
    </source>
</evidence>
<sequence length="237" mass="26710">MAGQDRFPAQDAEILSNPLRRTEGEEATAILRERVLNGDLAPGERLHQVPLALSLGVSRTPLREALVNLAQEGLLEYEANRGYTVRRFGMEDIQQAYAVRARLEGFACWLCATQGLPEAAAARLRACLEAGDRILAAGTLTPEGLPPYRAMNVEFHETLLACAENRFVRSFVHQTQNVPMASDRLFVWEDHAIIRRSHDDHHRILRAILAGQGERAEALMREHVTFAWEVLRDLLRR</sequence>
<evidence type="ECO:0000256" key="2">
    <source>
        <dbReference type="ARBA" id="ARBA00023125"/>
    </source>
</evidence>
<dbReference type="InterPro" id="IPR036388">
    <property type="entry name" value="WH-like_DNA-bd_sf"/>
</dbReference>